<sequence length="341" mass="36609">MPTVSKTHKPPTKPSSGGGGKAKKAGENTAPTTAANSPTKEKSAEGDVKKDSQAVSGTTASSSVAGKSSSGENYRYCGKVQWYWVKRGRGMVSSNEVKGDLEITKDSFKDSGGKEFWYPTADDEVTFELSLKGGKFIPTNVLGLSSTFLFSVTKYRHFPGGPKALERLIAAGKIAGTQQATEASSPKEKEEAVQKEDKPTEKKEEKKVSVVPVEERSGGKSGRRGSAKSAEGSRSTRKLSKDAPEFIPHGQQTLGNYNVDEGSALATPHGTPLDTDYWAEAARKVSSTSLHVSESDSLPITYAQLLHLQDFYEAIKHAQALRTLHMEMKVQAMAGMNSSSQ</sequence>
<dbReference type="EMBL" id="JAAPAO010000110">
    <property type="protein sequence ID" value="KAF4672412.1"/>
    <property type="molecule type" value="Genomic_DNA"/>
</dbReference>
<evidence type="ECO:0000313" key="2">
    <source>
        <dbReference type="EMBL" id="KAF4672412.1"/>
    </source>
</evidence>
<gene>
    <name evidence="2" type="ORF">FOL47_000579</name>
</gene>
<feature type="compositionally biased region" description="Basic and acidic residues" evidence="1">
    <location>
        <begin position="185"/>
        <end position="218"/>
    </location>
</feature>
<dbReference type="OrthoDB" id="444424at2759"/>
<feature type="compositionally biased region" description="Basic and acidic residues" evidence="1">
    <location>
        <begin position="39"/>
        <end position="52"/>
    </location>
</feature>
<evidence type="ECO:0000256" key="1">
    <source>
        <dbReference type="SAM" id="MobiDB-lite"/>
    </source>
</evidence>
<feature type="compositionally biased region" description="Basic residues" evidence="1">
    <location>
        <begin position="1"/>
        <end position="11"/>
    </location>
</feature>
<protein>
    <submittedName>
        <fullName evidence="2">Uncharacterized protein</fullName>
    </submittedName>
</protein>
<feature type="region of interest" description="Disordered" evidence="1">
    <location>
        <begin position="176"/>
        <end position="255"/>
    </location>
</feature>
<keyword evidence="3" id="KW-1185">Reference proteome</keyword>
<dbReference type="Proteomes" id="UP000591131">
    <property type="component" value="Unassembled WGS sequence"/>
</dbReference>
<reference evidence="2 3" key="1">
    <citation type="submission" date="2020-04" db="EMBL/GenBank/DDBJ databases">
        <title>Perkinsus chesapeaki whole genome sequence.</title>
        <authorList>
            <person name="Bogema D.R."/>
        </authorList>
    </citation>
    <scope>NUCLEOTIDE SEQUENCE [LARGE SCALE GENOMIC DNA]</scope>
    <source>
        <strain evidence="2">ATCC PRA-425</strain>
    </source>
</reference>
<dbReference type="AlphaFoldDB" id="A0A7J6MLD1"/>
<evidence type="ECO:0000313" key="3">
    <source>
        <dbReference type="Proteomes" id="UP000591131"/>
    </source>
</evidence>
<comment type="caution">
    <text evidence="2">The sequence shown here is derived from an EMBL/GenBank/DDBJ whole genome shotgun (WGS) entry which is preliminary data.</text>
</comment>
<accession>A0A7J6MLD1</accession>
<name>A0A7J6MLD1_PERCH</name>
<feature type="region of interest" description="Disordered" evidence="1">
    <location>
        <begin position="1"/>
        <end position="70"/>
    </location>
</feature>
<feature type="compositionally biased region" description="Low complexity" evidence="1">
    <location>
        <begin position="28"/>
        <end position="38"/>
    </location>
</feature>
<organism evidence="2 3">
    <name type="scientific">Perkinsus chesapeaki</name>
    <name type="common">Clam parasite</name>
    <name type="synonym">Perkinsus andrewsi</name>
    <dbReference type="NCBI Taxonomy" id="330153"/>
    <lineage>
        <taxon>Eukaryota</taxon>
        <taxon>Sar</taxon>
        <taxon>Alveolata</taxon>
        <taxon>Perkinsozoa</taxon>
        <taxon>Perkinsea</taxon>
        <taxon>Perkinsida</taxon>
        <taxon>Perkinsidae</taxon>
        <taxon>Perkinsus</taxon>
    </lineage>
</organism>
<proteinExistence type="predicted"/>
<feature type="compositionally biased region" description="Low complexity" evidence="1">
    <location>
        <begin position="53"/>
        <end position="70"/>
    </location>
</feature>